<keyword evidence="3" id="KW-1185">Reference proteome</keyword>
<name>A0AAQ3N9I5_VIGMU</name>
<dbReference type="Proteomes" id="UP001374535">
    <property type="component" value="Chromosome 6"/>
</dbReference>
<evidence type="ECO:0000313" key="3">
    <source>
        <dbReference type="Proteomes" id="UP001374535"/>
    </source>
</evidence>
<reference evidence="2 3" key="1">
    <citation type="journal article" date="2023" name="Life. Sci Alliance">
        <title>Evolutionary insights into 3D genome organization and epigenetic landscape of Vigna mungo.</title>
        <authorList>
            <person name="Junaid A."/>
            <person name="Singh B."/>
            <person name="Bhatia S."/>
        </authorList>
    </citation>
    <scope>NUCLEOTIDE SEQUENCE [LARGE SCALE GENOMIC DNA]</scope>
    <source>
        <strain evidence="2">Urdbean</strain>
    </source>
</reference>
<feature type="transmembrane region" description="Helical" evidence="1">
    <location>
        <begin position="43"/>
        <end position="68"/>
    </location>
</feature>
<feature type="transmembrane region" description="Helical" evidence="1">
    <location>
        <begin position="74"/>
        <end position="99"/>
    </location>
</feature>
<evidence type="ECO:0000256" key="1">
    <source>
        <dbReference type="SAM" id="Phobius"/>
    </source>
</evidence>
<protein>
    <submittedName>
        <fullName evidence="2">Uncharacterized protein</fullName>
    </submittedName>
</protein>
<proteinExistence type="predicted"/>
<keyword evidence="1" id="KW-1133">Transmembrane helix</keyword>
<organism evidence="2 3">
    <name type="scientific">Vigna mungo</name>
    <name type="common">Black gram</name>
    <name type="synonym">Phaseolus mungo</name>
    <dbReference type="NCBI Taxonomy" id="3915"/>
    <lineage>
        <taxon>Eukaryota</taxon>
        <taxon>Viridiplantae</taxon>
        <taxon>Streptophyta</taxon>
        <taxon>Embryophyta</taxon>
        <taxon>Tracheophyta</taxon>
        <taxon>Spermatophyta</taxon>
        <taxon>Magnoliopsida</taxon>
        <taxon>eudicotyledons</taxon>
        <taxon>Gunneridae</taxon>
        <taxon>Pentapetalae</taxon>
        <taxon>rosids</taxon>
        <taxon>fabids</taxon>
        <taxon>Fabales</taxon>
        <taxon>Fabaceae</taxon>
        <taxon>Papilionoideae</taxon>
        <taxon>50 kb inversion clade</taxon>
        <taxon>NPAAA clade</taxon>
        <taxon>indigoferoid/millettioid clade</taxon>
        <taxon>Phaseoleae</taxon>
        <taxon>Vigna</taxon>
    </lineage>
</organism>
<dbReference type="AlphaFoldDB" id="A0AAQ3N9I5"/>
<keyword evidence="1" id="KW-0472">Membrane</keyword>
<evidence type="ECO:0000313" key="2">
    <source>
        <dbReference type="EMBL" id="WVZ05261.1"/>
    </source>
</evidence>
<accession>A0AAQ3N9I5</accession>
<dbReference type="EMBL" id="CP144695">
    <property type="protein sequence ID" value="WVZ05261.1"/>
    <property type="molecule type" value="Genomic_DNA"/>
</dbReference>
<gene>
    <name evidence="2" type="ORF">V8G54_018607</name>
</gene>
<sequence>MCNLSCGGFTTSSAFSVPTRQQGNNSNVVNCLLRFHQLPPINILDLSLSASLLIHNGFGVVLLAYHLFPFPHRFFSLNVLPGIHLTFPFLSISNFFLCLSSVI</sequence>
<keyword evidence="1" id="KW-0812">Transmembrane</keyword>